<keyword evidence="15" id="KW-1133">Transmembrane helix</keyword>
<evidence type="ECO:0000256" key="6">
    <source>
        <dbReference type="ARBA" id="ARBA00022723"/>
    </source>
</evidence>
<sequence>MALLTEYWYKDLTVFFITILLSAIFYLKWVFGYWNRKNIITPTVSLPFGNASQVFAQTIPFGIEFKEIYLQMKPKGLPYCGYYFFTQPVLVVFDLELAKSIIIKDFSHFTDHATYSNEENDPLTGHLFSLKGQKWKNLRVKLTPTFTSGKMKMMFQSLLDCSRELIGFMDGVSKSREPVEIKEVVGRFTTDIIGTCAFGIECNSLKNPDSEFRRYGKKVFEVGFIETVKNLISVSAPQVLDALRIPLFSPEVAKFFIGVVKETVDSREKNNIIRNDFMHLLIQLRNNVKVRDDEIPGELKSGKNENGQGSTLTLEEITAQAFIFFLAGFETSSTTLTFCFYELVANPEIQEKLRLEIKDVLEKHDGKLTYNAIMEMTYMDWCVNETLRKYPPLSVLDRKCTRSYKLPNSDVVIDKGVQVFIPILGIQHDPEYYPDPERFDPERFNPENTVKRHPYTWLPFGEGPRACIGMRFGLMQTKVALAVLIENYKFSLNSKTPYPMVLETKSFILSPAGGVWLNVEKVSD</sequence>
<dbReference type="AlphaFoldDB" id="A0A8K0CF07"/>
<feature type="transmembrane region" description="Helical" evidence="15">
    <location>
        <begin position="12"/>
        <end position="31"/>
    </location>
</feature>
<accession>A0A8K0CF07</accession>
<dbReference type="GO" id="GO:0016705">
    <property type="term" value="F:oxidoreductase activity, acting on paired donors, with incorporation or reduction of molecular oxygen"/>
    <property type="evidence" value="ECO:0007669"/>
    <property type="project" value="InterPro"/>
</dbReference>
<dbReference type="InterPro" id="IPR036396">
    <property type="entry name" value="Cyt_P450_sf"/>
</dbReference>
<evidence type="ECO:0000256" key="9">
    <source>
        <dbReference type="ARBA" id="ARBA00023002"/>
    </source>
</evidence>
<keyword evidence="6 13" id="KW-0479">Metal-binding</keyword>
<keyword evidence="11 14" id="KW-0503">Monooxygenase</keyword>
<keyword evidence="12 15" id="KW-0472">Membrane</keyword>
<evidence type="ECO:0000256" key="2">
    <source>
        <dbReference type="ARBA" id="ARBA00004174"/>
    </source>
</evidence>
<dbReference type="InterPro" id="IPR017972">
    <property type="entry name" value="Cyt_P450_CS"/>
</dbReference>
<dbReference type="Pfam" id="PF00067">
    <property type="entry name" value="p450"/>
    <property type="match status" value="1"/>
</dbReference>
<protein>
    <recommendedName>
        <fullName evidence="18">Cytochrome P450</fullName>
    </recommendedName>
</protein>
<dbReference type="InterPro" id="IPR002401">
    <property type="entry name" value="Cyt_P450_E_grp-I"/>
</dbReference>
<comment type="cofactor">
    <cofactor evidence="1 13">
        <name>heme</name>
        <dbReference type="ChEBI" id="CHEBI:30413"/>
    </cofactor>
</comment>
<evidence type="ECO:0000313" key="16">
    <source>
        <dbReference type="EMBL" id="KAF2882937.1"/>
    </source>
</evidence>
<keyword evidence="7" id="KW-0256">Endoplasmic reticulum</keyword>
<organism evidence="16 17">
    <name type="scientific">Ignelater luminosus</name>
    <name type="common">Cucubano</name>
    <name type="synonym">Pyrophorus luminosus</name>
    <dbReference type="NCBI Taxonomy" id="2038154"/>
    <lineage>
        <taxon>Eukaryota</taxon>
        <taxon>Metazoa</taxon>
        <taxon>Ecdysozoa</taxon>
        <taxon>Arthropoda</taxon>
        <taxon>Hexapoda</taxon>
        <taxon>Insecta</taxon>
        <taxon>Pterygota</taxon>
        <taxon>Neoptera</taxon>
        <taxon>Endopterygota</taxon>
        <taxon>Coleoptera</taxon>
        <taxon>Polyphaga</taxon>
        <taxon>Elateriformia</taxon>
        <taxon>Elateroidea</taxon>
        <taxon>Elateridae</taxon>
        <taxon>Agrypninae</taxon>
        <taxon>Pyrophorini</taxon>
        <taxon>Ignelater</taxon>
    </lineage>
</organism>
<dbReference type="PROSITE" id="PS00086">
    <property type="entry name" value="CYTOCHROME_P450"/>
    <property type="match status" value="1"/>
</dbReference>
<keyword evidence="17" id="KW-1185">Reference proteome</keyword>
<keyword evidence="8" id="KW-0492">Microsome</keyword>
<evidence type="ECO:0000313" key="17">
    <source>
        <dbReference type="Proteomes" id="UP000801492"/>
    </source>
</evidence>
<dbReference type="EMBL" id="VTPC01090579">
    <property type="protein sequence ID" value="KAF2882937.1"/>
    <property type="molecule type" value="Genomic_DNA"/>
</dbReference>
<dbReference type="Gene3D" id="1.10.630.10">
    <property type="entry name" value="Cytochrome P450"/>
    <property type="match status" value="1"/>
</dbReference>
<comment type="similarity">
    <text evidence="4 14">Belongs to the cytochrome P450 family.</text>
</comment>
<dbReference type="GO" id="GO:0005506">
    <property type="term" value="F:iron ion binding"/>
    <property type="evidence" value="ECO:0007669"/>
    <property type="project" value="InterPro"/>
</dbReference>
<evidence type="ECO:0000256" key="4">
    <source>
        <dbReference type="ARBA" id="ARBA00010617"/>
    </source>
</evidence>
<evidence type="ECO:0000256" key="8">
    <source>
        <dbReference type="ARBA" id="ARBA00022848"/>
    </source>
</evidence>
<keyword evidence="15" id="KW-0812">Transmembrane</keyword>
<evidence type="ECO:0000256" key="14">
    <source>
        <dbReference type="RuleBase" id="RU000461"/>
    </source>
</evidence>
<gene>
    <name evidence="16" type="ORF">ILUMI_23242</name>
</gene>
<evidence type="ECO:0000256" key="10">
    <source>
        <dbReference type="ARBA" id="ARBA00023004"/>
    </source>
</evidence>
<dbReference type="PRINTS" id="PR00463">
    <property type="entry name" value="EP450I"/>
</dbReference>
<dbReference type="PRINTS" id="PR00385">
    <property type="entry name" value="P450"/>
</dbReference>
<dbReference type="InterPro" id="IPR050476">
    <property type="entry name" value="Insect_CytP450_Detox"/>
</dbReference>
<dbReference type="PANTHER" id="PTHR24292:SF100">
    <property type="entry name" value="CYTOCHROME P450 6A16, ISOFORM B-RELATED"/>
    <property type="match status" value="1"/>
</dbReference>
<evidence type="ECO:0000256" key="15">
    <source>
        <dbReference type="SAM" id="Phobius"/>
    </source>
</evidence>
<evidence type="ECO:0000256" key="1">
    <source>
        <dbReference type="ARBA" id="ARBA00001971"/>
    </source>
</evidence>
<dbReference type="GO" id="GO:0004497">
    <property type="term" value="F:monooxygenase activity"/>
    <property type="evidence" value="ECO:0007669"/>
    <property type="project" value="UniProtKB-KW"/>
</dbReference>
<dbReference type="OrthoDB" id="2789670at2759"/>
<reference evidence="16" key="1">
    <citation type="submission" date="2019-08" db="EMBL/GenBank/DDBJ databases">
        <title>The genome of the North American firefly Photinus pyralis.</title>
        <authorList>
            <consortium name="Photinus pyralis genome working group"/>
            <person name="Fallon T.R."/>
            <person name="Sander Lower S.E."/>
            <person name="Weng J.-K."/>
        </authorList>
    </citation>
    <scope>NUCLEOTIDE SEQUENCE</scope>
    <source>
        <strain evidence="16">TRF0915ILg1</strain>
        <tissue evidence="16">Whole body</tissue>
    </source>
</reference>
<name>A0A8K0CF07_IGNLU</name>
<dbReference type="CDD" id="cd11056">
    <property type="entry name" value="CYP6-like"/>
    <property type="match status" value="1"/>
</dbReference>
<feature type="binding site" description="axial binding residue" evidence="13">
    <location>
        <position position="467"/>
    </location>
    <ligand>
        <name>heme</name>
        <dbReference type="ChEBI" id="CHEBI:30413"/>
    </ligand>
    <ligandPart>
        <name>Fe</name>
        <dbReference type="ChEBI" id="CHEBI:18248"/>
    </ligandPart>
</feature>
<keyword evidence="10 13" id="KW-0408">Iron</keyword>
<comment type="caution">
    <text evidence="16">The sequence shown here is derived from an EMBL/GenBank/DDBJ whole genome shotgun (WGS) entry which is preliminary data.</text>
</comment>
<dbReference type="FunFam" id="1.10.630.10:FF:000042">
    <property type="entry name" value="Cytochrome P450"/>
    <property type="match status" value="1"/>
</dbReference>
<dbReference type="SUPFAM" id="SSF48264">
    <property type="entry name" value="Cytochrome P450"/>
    <property type="match status" value="1"/>
</dbReference>
<dbReference type="PANTHER" id="PTHR24292">
    <property type="entry name" value="CYTOCHROME P450"/>
    <property type="match status" value="1"/>
</dbReference>
<evidence type="ECO:0000256" key="12">
    <source>
        <dbReference type="ARBA" id="ARBA00023136"/>
    </source>
</evidence>
<evidence type="ECO:0000256" key="5">
    <source>
        <dbReference type="ARBA" id="ARBA00022617"/>
    </source>
</evidence>
<evidence type="ECO:0000256" key="11">
    <source>
        <dbReference type="ARBA" id="ARBA00023033"/>
    </source>
</evidence>
<dbReference type="GO" id="GO:0005789">
    <property type="term" value="C:endoplasmic reticulum membrane"/>
    <property type="evidence" value="ECO:0007669"/>
    <property type="project" value="UniProtKB-SubCell"/>
</dbReference>
<evidence type="ECO:0000256" key="13">
    <source>
        <dbReference type="PIRSR" id="PIRSR602401-1"/>
    </source>
</evidence>
<evidence type="ECO:0008006" key="18">
    <source>
        <dbReference type="Google" id="ProtNLM"/>
    </source>
</evidence>
<proteinExistence type="inferred from homology"/>
<keyword evidence="5 13" id="KW-0349">Heme</keyword>
<dbReference type="InterPro" id="IPR001128">
    <property type="entry name" value="Cyt_P450"/>
</dbReference>
<dbReference type="GO" id="GO:0020037">
    <property type="term" value="F:heme binding"/>
    <property type="evidence" value="ECO:0007669"/>
    <property type="project" value="InterPro"/>
</dbReference>
<dbReference type="Proteomes" id="UP000801492">
    <property type="component" value="Unassembled WGS sequence"/>
</dbReference>
<evidence type="ECO:0000256" key="3">
    <source>
        <dbReference type="ARBA" id="ARBA00004406"/>
    </source>
</evidence>
<comment type="subcellular location">
    <subcellularLocation>
        <location evidence="3">Endoplasmic reticulum membrane</location>
        <topology evidence="3">Peripheral membrane protein</topology>
    </subcellularLocation>
    <subcellularLocation>
        <location evidence="2">Microsome membrane</location>
        <topology evidence="2">Peripheral membrane protein</topology>
    </subcellularLocation>
</comment>
<keyword evidence="9 14" id="KW-0560">Oxidoreductase</keyword>
<evidence type="ECO:0000256" key="7">
    <source>
        <dbReference type="ARBA" id="ARBA00022824"/>
    </source>
</evidence>